<proteinExistence type="predicted"/>
<organism evidence="1 2">
    <name type="scientific">Alloprevotella tannerae ATCC 51259</name>
    <dbReference type="NCBI Taxonomy" id="626522"/>
    <lineage>
        <taxon>Bacteria</taxon>
        <taxon>Pseudomonadati</taxon>
        <taxon>Bacteroidota</taxon>
        <taxon>Bacteroidia</taxon>
        <taxon>Bacteroidales</taxon>
        <taxon>Prevotellaceae</taxon>
        <taxon>Alloprevotella</taxon>
    </lineage>
</organism>
<accession>C9LEP0</accession>
<gene>
    <name evidence="1" type="ORF">GCWU000325_00670</name>
</gene>
<protein>
    <submittedName>
        <fullName evidence="1">Uncharacterized protein</fullName>
    </submittedName>
</protein>
<evidence type="ECO:0000313" key="1">
    <source>
        <dbReference type="EMBL" id="EEX72209.1"/>
    </source>
</evidence>
<comment type="caution">
    <text evidence="1">The sequence shown here is derived from an EMBL/GenBank/DDBJ whole genome shotgun (WGS) entry which is preliminary data.</text>
</comment>
<dbReference type="AlphaFoldDB" id="C9LEP0"/>
<dbReference type="Proteomes" id="UP000003460">
    <property type="component" value="Unassembled WGS sequence"/>
</dbReference>
<dbReference type="HOGENOM" id="CLU_3237869_0_0_10"/>
<sequence length="43" mass="5362">MQSYALETRNTFLRKYFFAFRSASSYKRDLKFRLLDRDFLVLF</sequence>
<evidence type="ECO:0000313" key="2">
    <source>
        <dbReference type="Proteomes" id="UP000003460"/>
    </source>
</evidence>
<reference evidence="1" key="1">
    <citation type="submission" date="2009-09" db="EMBL/GenBank/DDBJ databases">
        <authorList>
            <person name="Weinstock G."/>
            <person name="Sodergren E."/>
            <person name="Clifton S."/>
            <person name="Fulton L."/>
            <person name="Fulton B."/>
            <person name="Courtney L."/>
            <person name="Fronick C."/>
            <person name="Harrison M."/>
            <person name="Strong C."/>
            <person name="Farmer C."/>
            <person name="Delahaunty K."/>
            <person name="Markovic C."/>
            <person name="Hall O."/>
            <person name="Minx P."/>
            <person name="Tomlinson C."/>
            <person name="Mitreva M."/>
            <person name="Nelson J."/>
            <person name="Hou S."/>
            <person name="Wollam A."/>
            <person name="Pepin K.H."/>
            <person name="Johnson M."/>
            <person name="Bhonagiri V."/>
            <person name="Nash W.E."/>
            <person name="Warren W."/>
            <person name="Chinwalla A."/>
            <person name="Mardis E.R."/>
            <person name="Wilson R.K."/>
        </authorList>
    </citation>
    <scope>NUCLEOTIDE SEQUENCE [LARGE SCALE GENOMIC DNA]</scope>
    <source>
        <strain evidence="1">ATCC 51259</strain>
    </source>
</reference>
<name>C9LEP0_9BACT</name>
<dbReference type="EMBL" id="ACIJ02000016">
    <property type="protein sequence ID" value="EEX72209.1"/>
    <property type="molecule type" value="Genomic_DNA"/>
</dbReference>
<keyword evidence="2" id="KW-1185">Reference proteome</keyword>